<dbReference type="EMBL" id="AB027295">
    <property type="protein sequence ID" value="BAB08092.1"/>
    <property type="molecule type" value="Genomic_DNA"/>
</dbReference>
<accession>Q9MJ70</accession>
<dbReference type="GeneID" id="1501713"/>
<keyword evidence="1" id="KW-0496">Mitochondrion</keyword>
<geneLocation type="mitochondrion" evidence="1"/>
<reference evidence="1" key="1">
    <citation type="journal article" date="2001" name="Mol. Gen. Genet.">
        <title>The complete DNA sequence of the mitochondrial genome of Physarum polycephalum.</title>
        <authorList>
            <person name="Takano H."/>
            <person name="Abe T."/>
            <person name="Sakurai R."/>
            <person name="Moriyama Y."/>
            <person name="Miyazawa Y."/>
            <person name="Nozaki H."/>
            <person name="Kawano S."/>
            <person name="Sasaki N."/>
            <person name="Kuroiwa T."/>
        </authorList>
    </citation>
    <scope>NUCLEOTIDE SEQUENCE</scope>
</reference>
<sequence length="177" mass="21126">MYKNKTYEEFCTLFCETYKIKTKSDKIFKWLWNKENNPDDLLEQTGAFAVRIGSYLIEYLIKHNIFKESSTAGSNNPRSLSLNEKYEDSITTSNLFVKPILYPEMSYEFESKIERKSFSFKLLKKQEQAKIPKFTYKKTSKLNTILNTNDVKYCINKPFFNFYIDYLKEIEQILLLN</sequence>
<protein>
    <submittedName>
        <fullName evidence="1">ORF12</fullName>
    </submittedName>
</protein>
<proteinExistence type="predicted"/>
<dbReference type="AlphaFoldDB" id="Q9MJ70"/>
<organism evidence="1">
    <name type="scientific">Physarum polycephalum</name>
    <name type="common">Many-headed slime mold</name>
    <name type="synonym">Badhamia polycephala</name>
    <dbReference type="NCBI Taxonomy" id="5791"/>
    <lineage>
        <taxon>Eukaryota</taxon>
        <taxon>Amoebozoa</taxon>
        <taxon>Evosea</taxon>
        <taxon>Eumycetozoa</taxon>
        <taxon>Myxogastria</taxon>
        <taxon>Myxogastromycetidae</taxon>
        <taxon>Physariida</taxon>
        <taxon>Physaraceae</taxon>
        <taxon>Physarum</taxon>
    </lineage>
</organism>
<evidence type="ECO:0000313" key="1">
    <source>
        <dbReference type="EMBL" id="BAB08092.1"/>
    </source>
</evidence>
<name>Q9MJ70_PHYPO</name>
<dbReference type="RefSeq" id="NP_062858.1">
    <property type="nucleotide sequence ID" value="NC_002508.1"/>
</dbReference>